<dbReference type="PANTHER" id="PTHR11575:SF22">
    <property type="entry name" value="ADL392WP"/>
    <property type="match status" value="1"/>
</dbReference>
<name>A0A2C5YFT2_9HYPO</name>
<feature type="domain" description="Putative 5'-nucleotidase C-terminal" evidence="2">
    <location>
        <begin position="402"/>
        <end position="612"/>
    </location>
</feature>
<evidence type="ECO:0000259" key="2">
    <source>
        <dbReference type="Pfam" id="PF21953"/>
    </source>
</evidence>
<proteinExistence type="predicted"/>
<dbReference type="InterPro" id="IPR053828">
    <property type="entry name" value="Nucleosidase_C"/>
</dbReference>
<dbReference type="InterPro" id="IPR036907">
    <property type="entry name" value="5'-Nucleotdase_C_sf"/>
</dbReference>
<dbReference type="EMBL" id="NJES01000141">
    <property type="protein sequence ID" value="PHH76928.1"/>
    <property type="molecule type" value="Genomic_DNA"/>
</dbReference>
<dbReference type="Proteomes" id="UP000226431">
    <property type="component" value="Unassembled WGS sequence"/>
</dbReference>
<dbReference type="InterPro" id="IPR029052">
    <property type="entry name" value="Metallo-depent_PP-like"/>
</dbReference>
<dbReference type="InterPro" id="IPR014485">
    <property type="entry name" value="Pesterase_C1039"/>
</dbReference>
<dbReference type="FunFam" id="3.60.21.10:FF:000043">
    <property type="entry name" value="Ser/Thr protein phosphatase family"/>
    <property type="match status" value="1"/>
</dbReference>
<feature type="chain" id="PRO_5012971123" description="Putative 5'-nucleotidase C-terminal domain-containing protein" evidence="1">
    <location>
        <begin position="17"/>
        <end position="655"/>
    </location>
</feature>
<evidence type="ECO:0000313" key="4">
    <source>
        <dbReference type="Proteomes" id="UP000226431"/>
    </source>
</evidence>
<dbReference type="SUPFAM" id="SSF55816">
    <property type="entry name" value="5'-nucleotidase (syn. UDP-sugar hydrolase), C-terminal domain"/>
    <property type="match status" value="1"/>
</dbReference>
<dbReference type="OrthoDB" id="7722975at2759"/>
<reference evidence="3 4" key="1">
    <citation type="submission" date="2017-06" db="EMBL/GenBank/DDBJ databases">
        <title>Ant-infecting Ophiocordyceps genomes reveal a high diversity of potential behavioral manipulation genes and a possible major role for enterotoxins.</title>
        <authorList>
            <person name="De Bekker C."/>
            <person name="Evans H.C."/>
            <person name="Brachmann A."/>
            <person name="Hughes D.P."/>
        </authorList>
    </citation>
    <scope>NUCLEOTIDE SEQUENCE [LARGE SCALE GENOMIC DNA]</scope>
    <source>
        <strain evidence="3 4">Map16</strain>
    </source>
</reference>
<dbReference type="Pfam" id="PF21953">
    <property type="entry name" value="NadN_nucleosid_C"/>
    <property type="match status" value="1"/>
</dbReference>
<dbReference type="Gene3D" id="3.60.21.10">
    <property type="match status" value="1"/>
</dbReference>
<dbReference type="GO" id="GO:0016787">
    <property type="term" value="F:hydrolase activity"/>
    <property type="evidence" value="ECO:0007669"/>
    <property type="project" value="InterPro"/>
</dbReference>
<dbReference type="InterPro" id="IPR006179">
    <property type="entry name" value="5_nucleotidase/apyrase"/>
</dbReference>
<dbReference type="GO" id="GO:0005576">
    <property type="term" value="C:extracellular region"/>
    <property type="evidence" value="ECO:0007669"/>
    <property type="project" value="UniProtKB-ARBA"/>
</dbReference>
<evidence type="ECO:0000313" key="3">
    <source>
        <dbReference type="EMBL" id="PHH76928.1"/>
    </source>
</evidence>
<dbReference type="Gene3D" id="3.90.780.10">
    <property type="entry name" value="5'-Nucleotidase, C-terminal domain"/>
    <property type="match status" value="1"/>
</dbReference>
<dbReference type="GO" id="GO:0005829">
    <property type="term" value="C:cytosol"/>
    <property type="evidence" value="ECO:0007669"/>
    <property type="project" value="TreeGrafter"/>
</dbReference>
<dbReference type="CDD" id="cd07407">
    <property type="entry name" value="MPP_YHR202W_N"/>
    <property type="match status" value="1"/>
</dbReference>
<accession>A0A2C5YFT2</accession>
<keyword evidence="1" id="KW-0732">Signal</keyword>
<dbReference type="SUPFAM" id="SSF56300">
    <property type="entry name" value="Metallo-dependent phosphatases"/>
    <property type="match status" value="1"/>
</dbReference>
<comment type="caution">
    <text evidence="3">The sequence shown here is derived from an EMBL/GenBank/DDBJ whole genome shotgun (WGS) entry which is preliminary data.</text>
</comment>
<dbReference type="PIRSF" id="PIRSF017316">
    <property type="entry name" value="Pesterase_C1039"/>
    <property type="match status" value="1"/>
</dbReference>
<dbReference type="InterPro" id="IPR041823">
    <property type="entry name" value="YHR202W_N"/>
</dbReference>
<evidence type="ECO:0000256" key="1">
    <source>
        <dbReference type="SAM" id="SignalP"/>
    </source>
</evidence>
<organism evidence="3 4">
    <name type="scientific">Ophiocordyceps camponoti-rufipedis</name>
    <dbReference type="NCBI Taxonomy" id="2004952"/>
    <lineage>
        <taxon>Eukaryota</taxon>
        <taxon>Fungi</taxon>
        <taxon>Dikarya</taxon>
        <taxon>Ascomycota</taxon>
        <taxon>Pezizomycotina</taxon>
        <taxon>Sordariomycetes</taxon>
        <taxon>Hypocreomycetidae</taxon>
        <taxon>Hypocreales</taxon>
        <taxon>Ophiocordycipitaceae</taxon>
        <taxon>Ophiocordyceps</taxon>
    </lineage>
</organism>
<sequence>MLTALVALLPTVVACGLGGCYGPLNRVEHVRHVKRMQPGASDAVYGPKRPLEWGQINFLHTTDTHGWLEGHLRERNYGADWGDFVSFTRRMKHKAYQLGVDLLLVDTGDLHDGTGLSDATAVDGAESMPIFDQIDYDLLAIGNHELYVSEVAYQMLDQYAHKWGDKYVTSNVQILNRTSGQYQYVGATHRDFTTAQGLRILAFGLLFDFTGNSNASRVIKAEEMVQKAWFKDVLANSDAVDLFVLLGHNPVRPTNRQSTFKVVIDAIRAVHPKKPIQIFGGHSHIRDFVVYDDASVGLESGRYCETLGWASMTGFNVSKSSHPGALKPQGVAKACRPARPGSKSPFAYSRRYLDWNRKTFVFHSQRDDKTFDLASGRRLTGHISKVRDELRLGDVYGCAPQDWCASCAPFDDETKNIFPGVFYPAAAYAVINQSRADRPRIILGNTGGIRFDVHKGPFTHDDSLIVSPFRNVFLAISDVRYEEASELLQKLNRGLADKRHIQPVMASLNDDCVDPTLGQLGQMGVDGGVFRRQESVTPGYVTTDDWGEDGMAVKTMMMNSGLRDTGDDTEHSKIPSFTIPKYWGTRASFPVNGSEPERVDVVFVDFIKKRVLEHLGEGYGDKVHCYIHCNFTAQDVLGIYAKWAWQANRHDCPVL</sequence>
<dbReference type="GO" id="GO:0009166">
    <property type="term" value="P:nucleotide catabolic process"/>
    <property type="evidence" value="ECO:0007669"/>
    <property type="project" value="InterPro"/>
</dbReference>
<dbReference type="AlphaFoldDB" id="A0A2C5YFT2"/>
<dbReference type="STRING" id="2004952.A0A2C5YFT2"/>
<feature type="signal peptide" evidence="1">
    <location>
        <begin position="1"/>
        <end position="16"/>
    </location>
</feature>
<dbReference type="PANTHER" id="PTHR11575">
    <property type="entry name" value="5'-NUCLEOTIDASE-RELATED"/>
    <property type="match status" value="1"/>
</dbReference>
<keyword evidence="4" id="KW-1185">Reference proteome</keyword>
<protein>
    <recommendedName>
        <fullName evidence="2">Putative 5'-nucleotidase C-terminal domain-containing protein</fullName>
    </recommendedName>
</protein>
<gene>
    <name evidence="3" type="ORF">CDD80_1102</name>
</gene>